<dbReference type="Proteomes" id="UP000523139">
    <property type="component" value="Unassembled WGS sequence"/>
</dbReference>
<accession>A0A7X8TI65</accession>
<proteinExistence type="predicted"/>
<keyword evidence="2" id="KW-1185">Reference proteome</keyword>
<dbReference type="PANTHER" id="PTHR43224:SF1">
    <property type="entry name" value="AMIDINOTRANSFERASE"/>
    <property type="match status" value="1"/>
</dbReference>
<dbReference type="SUPFAM" id="SSF55909">
    <property type="entry name" value="Pentein"/>
    <property type="match status" value="1"/>
</dbReference>
<protein>
    <submittedName>
        <fullName evidence="1">Amidinotransferase</fullName>
    </submittedName>
</protein>
<evidence type="ECO:0000313" key="1">
    <source>
        <dbReference type="EMBL" id="NLS09201.1"/>
    </source>
</evidence>
<dbReference type="PIRSF" id="PIRSF028188">
    <property type="entry name" value="Amdntrnsf_FN0238"/>
    <property type="match status" value="1"/>
</dbReference>
<dbReference type="GO" id="GO:0016740">
    <property type="term" value="F:transferase activity"/>
    <property type="evidence" value="ECO:0007669"/>
    <property type="project" value="UniProtKB-KW"/>
</dbReference>
<organism evidence="1 2">
    <name type="scientific">Nesterenkonia sedimenti</name>
    <dbReference type="NCBI Taxonomy" id="1463632"/>
    <lineage>
        <taxon>Bacteria</taxon>
        <taxon>Bacillati</taxon>
        <taxon>Actinomycetota</taxon>
        <taxon>Actinomycetes</taxon>
        <taxon>Micrococcales</taxon>
        <taxon>Micrococcaceae</taxon>
        <taxon>Nesterenkonia</taxon>
    </lineage>
</organism>
<dbReference type="NCBIfam" id="NF046062">
    <property type="entry name" value="citrull_CtlX"/>
    <property type="match status" value="1"/>
</dbReference>
<dbReference type="PANTHER" id="PTHR43224">
    <property type="entry name" value="AMIDINOTRANSFERASE"/>
    <property type="match status" value="1"/>
</dbReference>
<comment type="caution">
    <text evidence="1">The sequence shown here is derived from an EMBL/GenBank/DDBJ whole genome shotgun (WGS) entry which is preliminary data.</text>
</comment>
<dbReference type="AlphaFoldDB" id="A0A7X8TI65"/>
<reference evidence="1 2" key="1">
    <citation type="submission" date="2020-04" db="EMBL/GenBank/DDBJ databases">
        <title>Nesterenkonia sp. nov., isolated from marine sediment.</title>
        <authorList>
            <person name="Zhang G."/>
        </authorList>
    </citation>
    <scope>NUCLEOTIDE SEQUENCE [LARGE SCALE GENOMIC DNA]</scope>
    <source>
        <strain evidence="1 2">MY13</strain>
    </source>
</reference>
<dbReference type="Gene3D" id="3.75.10.10">
    <property type="entry name" value="L-arginine/glycine Amidinotransferase, Chain A"/>
    <property type="match status" value="1"/>
</dbReference>
<dbReference type="EMBL" id="JABAHY010000002">
    <property type="protein sequence ID" value="NLS09201.1"/>
    <property type="molecule type" value="Genomic_DNA"/>
</dbReference>
<dbReference type="InterPro" id="IPR014541">
    <property type="entry name" value="Amdntrnsf_FN0238"/>
</dbReference>
<sequence length="296" mass="32946">MIRPHRFSPNRMTTADNAFQSAVDHQLPAQRIADAAHREVTGLAQQLESAGVGVDLFEDHSTSTPDSVFPNNWFTTHSDGRLVLYPMYAQNRRGERRADIVEHLKRHYRVWEVRDYSPAEEIGGYLEGTGAMVLDHLQRRAYACYSNRLTPTLFFRWCREFGYEPVLFHAADSSGTPVYHTNVLMSVGTSVALVGAELIAEHHRQDVLDQLQAGGREVIELTEDQIRKFAGNTLELAGSSGPVMAMSTTSLASLRSEQRETLQRHCEILAAEVPTIESGGGSVRCMLAGIHLEPSL</sequence>
<dbReference type="Pfam" id="PF19420">
    <property type="entry name" value="DDAH_eukar"/>
    <property type="match status" value="1"/>
</dbReference>
<keyword evidence="1" id="KW-0808">Transferase</keyword>
<gene>
    <name evidence="1" type="ORF">HGQ17_04110</name>
</gene>
<name>A0A7X8TI65_9MICC</name>
<evidence type="ECO:0000313" key="2">
    <source>
        <dbReference type="Proteomes" id="UP000523139"/>
    </source>
</evidence>